<feature type="binding site" evidence="16">
    <location>
        <position position="186"/>
    </location>
    <ligand>
        <name>substrate</name>
    </ligand>
</feature>
<evidence type="ECO:0000256" key="13">
    <source>
        <dbReference type="ARBA" id="ARBA00049886"/>
    </source>
</evidence>
<feature type="active site" description="Proton donor" evidence="15">
    <location>
        <position position="55"/>
    </location>
</feature>
<dbReference type="CDD" id="cd01284">
    <property type="entry name" value="Riboflavin_deaminase-reductase"/>
    <property type="match status" value="1"/>
</dbReference>
<evidence type="ECO:0000256" key="5">
    <source>
        <dbReference type="ARBA" id="ARBA00007417"/>
    </source>
</evidence>
<feature type="binding site" evidence="16">
    <location>
        <position position="209"/>
    </location>
    <ligand>
        <name>substrate</name>
    </ligand>
</feature>
<keyword evidence="14 19" id="KW-0378">Hydrolase</keyword>
<feature type="binding site" evidence="16">
    <location>
        <position position="198"/>
    </location>
    <ligand>
        <name>NADP(+)</name>
        <dbReference type="ChEBI" id="CHEBI:58349"/>
    </ligand>
</feature>
<evidence type="ECO:0000313" key="20">
    <source>
        <dbReference type="Proteomes" id="UP000559182"/>
    </source>
</evidence>
<dbReference type="InterPro" id="IPR016192">
    <property type="entry name" value="APOBEC/CMP_deaminase_Zn-bd"/>
</dbReference>
<reference evidence="19 20" key="1">
    <citation type="submission" date="2020-08" db="EMBL/GenBank/DDBJ databases">
        <title>Sequencing the genomes of 1000 actinobacteria strains.</title>
        <authorList>
            <person name="Klenk H.-P."/>
        </authorList>
    </citation>
    <scope>NUCLEOTIDE SEQUENCE [LARGE SCALE GENOMIC DNA]</scope>
    <source>
        <strain evidence="19 20">DSM 105369</strain>
    </source>
</reference>
<dbReference type="SUPFAM" id="SSF53597">
    <property type="entry name" value="Dihydrofolate reductase-like"/>
    <property type="match status" value="1"/>
</dbReference>
<dbReference type="GO" id="GO:0008703">
    <property type="term" value="F:5-amino-6-(5-phosphoribosylamino)uracil reductase activity"/>
    <property type="evidence" value="ECO:0007669"/>
    <property type="project" value="UniProtKB-EC"/>
</dbReference>
<name>A0A839N6P3_9MICO</name>
<evidence type="ECO:0000256" key="2">
    <source>
        <dbReference type="ARBA" id="ARBA00004882"/>
    </source>
</evidence>
<protein>
    <recommendedName>
        <fullName evidence="14">Riboflavin biosynthesis protein RibD</fullName>
    </recommendedName>
    <domain>
        <recommendedName>
            <fullName evidence="14">Diaminohydroxyphosphoribosylaminopyrimidine deaminase</fullName>
            <shortName evidence="14">DRAP deaminase</shortName>
            <ecNumber evidence="14">3.5.4.26</ecNumber>
        </recommendedName>
        <alternativeName>
            <fullName evidence="14">Riboflavin-specific deaminase</fullName>
        </alternativeName>
    </domain>
    <domain>
        <recommendedName>
            <fullName evidence="14">5-amino-6-(5-phosphoribosylamino)uracil reductase</fullName>
            <ecNumber evidence="14">1.1.1.193</ecNumber>
        </recommendedName>
        <alternativeName>
            <fullName evidence="14">HTP reductase</fullName>
        </alternativeName>
    </domain>
</protein>
<dbReference type="InterPro" id="IPR002734">
    <property type="entry name" value="RibDG_C"/>
</dbReference>
<dbReference type="NCBIfam" id="TIGR00326">
    <property type="entry name" value="eubact_ribD"/>
    <property type="match status" value="1"/>
</dbReference>
<evidence type="ECO:0000313" key="19">
    <source>
        <dbReference type="EMBL" id="MBB2891316.1"/>
    </source>
</evidence>
<comment type="similarity">
    <text evidence="5 14">In the C-terminal section; belongs to the HTP reductase family.</text>
</comment>
<dbReference type="Gene3D" id="3.40.430.10">
    <property type="entry name" value="Dihydrofolate Reductase, subunit A"/>
    <property type="match status" value="2"/>
</dbReference>
<feature type="binding site" evidence="16">
    <location>
        <position position="269"/>
    </location>
    <ligand>
        <name>substrate</name>
    </ligand>
</feature>
<dbReference type="PROSITE" id="PS00903">
    <property type="entry name" value="CYT_DCMP_DEAMINASES_1"/>
    <property type="match status" value="1"/>
</dbReference>
<keyword evidence="7 14" id="KW-0479">Metal-binding</keyword>
<dbReference type="UniPathway" id="UPA00275">
    <property type="reaction ID" value="UER00401"/>
</dbReference>
<evidence type="ECO:0000256" key="7">
    <source>
        <dbReference type="ARBA" id="ARBA00022723"/>
    </source>
</evidence>
<feature type="domain" description="CMP/dCMP-type deaminase" evidence="18">
    <location>
        <begin position="5"/>
        <end position="117"/>
    </location>
</feature>
<keyword evidence="11" id="KW-0511">Multifunctional enzyme</keyword>
<evidence type="ECO:0000256" key="15">
    <source>
        <dbReference type="PIRSR" id="PIRSR006769-1"/>
    </source>
</evidence>
<comment type="pathway">
    <text evidence="3 14">Cofactor biosynthesis; riboflavin biosynthesis; 5-amino-6-(D-ribitylamino)uracil from GTP: step 3/4.</text>
</comment>
<feature type="binding site" evidence="16">
    <location>
        <position position="172"/>
    </location>
    <ligand>
        <name>NADP(+)</name>
        <dbReference type="ChEBI" id="CHEBI:58349"/>
    </ligand>
</feature>
<evidence type="ECO:0000256" key="17">
    <source>
        <dbReference type="PIRSR" id="PIRSR006769-3"/>
    </source>
</evidence>
<feature type="binding site" evidence="16">
    <location>
        <position position="170"/>
    </location>
    <ligand>
        <name>substrate</name>
    </ligand>
</feature>
<evidence type="ECO:0000259" key="18">
    <source>
        <dbReference type="PROSITE" id="PS51747"/>
    </source>
</evidence>
<feature type="binding site" evidence="16">
    <location>
        <begin position="271"/>
        <end position="277"/>
    </location>
    <ligand>
        <name>NADP(+)</name>
        <dbReference type="ChEBI" id="CHEBI:58349"/>
    </ligand>
</feature>
<feature type="binding site" evidence="17">
    <location>
        <position position="53"/>
    </location>
    <ligand>
        <name>Zn(2+)</name>
        <dbReference type="ChEBI" id="CHEBI:29105"/>
        <note>catalytic</note>
    </ligand>
</feature>
<keyword evidence="10 14" id="KW-0560">Oxidoreductase</keyword>
<keyword evidence="9 14" id="KW-0521">NADP</keyword>
<dbReference type="InterPro" id="IPR002125">
    <property type="entry name" value="CMP_dCMP_dom"/>
</dbReference>
<sequence>MQHPSAFEQPMRAALELAARGPVADANPRVGCVIVRDQAVVGRGWHAGAGTPHAEVVALADAGELARGATAYVTLEPCAHQGRTGPCTAALSAAGVSRVVYAQEDPNPVAQGGAAVLRDRGIEVHGGVLAAEAAALNETWSFAVTHERPWVVWKFAMTLDGRSAAADGTSQWISNPESRAEVHELRARVGAVMVGTGTALADDPQLTARSAAGAVTGPQPLRVVVGERELPAAARVLDDAAPTVHLRTHEPEVVLEDLHARGVRSVLLEGGATLGAAFQRAGLVDEVVVYVAPVLLGSGTAAVADLGVHTLSDAAHWTLHDIRRLADDVRLTYRRK</sequence>
<evidence type="ECO:0000256" key="6">
    <source>
        <dbReference type="ARBA" id="ARBA00022619"/>
    </source>
</evidence>
<dbReference type="GO" id="GO:0009231">
    <property type="term" value="P:riboflavin biosynthetic process"/>
    <property type="evidence" value="ECO:0007669"/>
    <property type="project" value="UniProtKB-UniPathway"/>
</dbReference>
<comment type="function">
    <text evidence="1 14">Converts 2,5-diamino-6-(ribosylamino)-4(3h)-pyrimidinone 5'-phosphate into 5-amino-6-(ribosylamino)-2,4(1h,3h)-pyrimidinedione 5'-phosphate.</text>
</comment>
<dbReference type="GO" id="GO:0008835">
    <property type="term" value="F:diaminohydroxyphosphoribosylaminopyrimidine deaminase activity"/>
    <property type="evidence" value="ECO:0007669"/>
    <property type="project" value="UniProtKB-EC"/>
</dbReference>
<dbReference type="Pfam" id="PF01872">
    <property type="entry name" value="RibD_C"/>
    <property type="match status" value="1"/>
</dbReference>
<dbReference type="GO" id="GO:0008270">
    <property type="term" value="F:zinc ion binding"/>
    <property type="evidence" value="ECO:0007669"/>
    <property type="project" value="InterPro"/>
</dbReference>
<dbReference type="PROSITE" id="PS51747">
    <property type="entry name" value="CYT_DCMP_DEAMINASES_2"/>
    <property type="match status" value="1"/>
</dbReference>
<keyword evidence="6 14" id="KW-0686">Riboflavin biosynthesis</keyword>
<dbReference type="InterPro" id="IPR050765">
    <property type="entry name" value="Riboflavin_Biosynth_HTPR"/>
</dbReference>
<dbReference type="InterPro" id="IPR024072">
    <property type="entry name" value="DHFR-like_dom_sf"/>
</dbReference>
<accession>A0A839N6P3</accession>
<dbReference type="InterPro" id="IPR004794">
    <property type="entry name" value="Eubact_RibD"/>
</dbReference>
<comment type="cofactor">
    <cofactor evidence="14 17">
        <name>Zn(2+)</name>
        <dbReference type="ChEBI" id="CHEBI:29105"/>
    </cofactor>
    <text evidence="14 17">Binds 1 zinc ion.</text>
</comment>
<comment type="catalytic activity">
    <reaction evidence="12 14">
        <text>5-amino-6-(5-phospho-D-ribitylamino)uracil + NADP(+) = 5-amino-6-(5-phospho-D-ribosylamino)uracil + NADPH + H(+)</text>
        <dbReference type="Rhea" id="RHEA:17845"/>
        <dbReference type="ChEBI" id="CHEBI:15378"/>
        <dbReference type="ChEBI" id="CHEBI:57783"/>
        <dbReference type="ChEBI" id="CHEBI:58349"/>
        <dbReference type="ChEBI" id="CHEBI:58421"/>
        <dbReference type="ChEBI" id="CHEBI:58453"/>
        <dbReference type="EC" id="1.1.1.193"/>
    </reaction>
</comment>
<evidence type="ECO:0000256" key="1">
    <source>
        <dbReference type="ARBA" id="ARBA00002151"/>
    </source>
</evidence>
<feature type="binding site" evidence="16">
    <location>
        <position position="206"/>
    </location>
    <ligand>
        <name>substrate</name>
    </ligand>
</feature>
<dbReference type="Proteomes" id="UP000559182">
    <property type="component" value="Unassembled WGS sequence"/>
</dbReference>
<dbReference type="Pfam" id="PF00383">
    <property type="entry name" value="dCMP_cyt_deam_1"/>
    <property type="match status" value="1"/>
</dbReference>
<dbReference type="EC" id="1.1.1.193" evidence="14"/>
<dbReference type="RefSeq" id="WP_425484763.1">
    <property type="nucleotide sequence ID" value="NZ_JACHVQ010000001.1"/>
</dbReference>
<organism evidence="19 20">
    <name type="scientific">Flexivirga oryzae</name>
    <dbReference type="NCBI Taxonomy" id="1794944"/>
    <lineage>
        <taxon>Bacteria</taxon>
        <taxon>Bacillati</taxon>
        <taxon>Actinomycetota</taxon>
        <taxon>Actinomycetes</taxon>
        <taxon>Micrococcales</taxon>
        <taxon>Dermacoccaceae</taxon>
        <taxon>Flexivirga</taxon>
    </lineage>
</organism>
<evidence type="ECO:0000256" key="12">
    <source>
        <dbReference type="ARBA" id="ARBA00049861"/>
    </source>
</evidence>
<dbReference type="PANTHER" id="PTHR38011">
    <property type="entry name" value="DIHYDROFOLATE REDUCTASE FAMILY PROTEIN (AFU_ORTHOLOGUE AFUA_8G06820)"/>
    <property type="match status" value="1"/>
</dbReference>
<evidence type="ECO:0000256" key="9">
    <source>
        <dbReference type="ARBA" id="ARBA00022857"/>
    </source>
</evidence>
<feature type="binding site" evidence="16">
    <location>
        <position position="156"/>
    </location>
    <ligand>
        <name>NADP(+)</name>
        <dbReference type="ChEBI" id="CHEBI:58349"/>
    </ligand>
</feature>
<keyword evidence="20" id="KW-1185">Reference proteome</keyword>
<gene>
    <name evidence="19" type="ORF">FHU39_001300</name>
</gene>
<dbReference type="PANTHER" id="PTHR38011:SF7">
    <property type="entry name" value="2,5-DIAMINO-6-RIBOSYLAMINO-4(3H)-PYRIMIDINONE 5'-PHOSPHATE REDUCTASE"/>
    <property type="match status" value="1"/>
</dbReference>
<comment type="caution">
    <text evidence="19">The sequence shown here is derived from an EMBL/GenBank/DDBJ whole genome shotgun (WGS) entry which is preliminary data.</text>
</comment>
<evidence type="ECO:0000256" key="8">
    <source>
        <dbReference type="ARBA" id="ARBA00022833"/>
    </source>
</evidence>
<proteinExistence type="inferred from homology"/>
<keyword evidence="8 14" id="KW-0862">Zinc</keyword>
<comment type="pathway">
    <text evidence="2 14">Cofactor biosynthesis; riboflavin biosynthesis; 5-amino-6-(D-ribitylamino)uracil from GTP: step 2/4.</text>
</comment>
<evidence type="ECO:0000256" key="4">
    <source>
        <dbReference type="ARBA" id="ARBA00005259"/>
    </source>
</evidence>
<evidence type="ECO:0000256" key="14">
    <source>
        <dbReference type="PIRNR" id="PIRNR006769"/>
    </source>
</evidence>
<dbReference type="EMBL" id="JACHVQ010000001">
    <property type="protein sequence ID" value="MBB2891316.1"/>
    <property type="molecule type" value="Genomic_DNA"/>
</dbReference>
<feature type="binding site" evidence="17">
    <location>
        <position position="87"/>
    </location>
    <ligand>
        <name>Zn(2+)</name>
        <dbReference type="ChEBI" id="CHEBI:29105"/>
        <note>catalytic</note>
    </ligand>
</feature>
<comment type="similarity">
    <text evidence="4 14">In the N-terminal section; belongs to the cytidine and deoxycytidylate deaminase family.</text>
</comment>
<dbReference type="SUPFAM" id="SSF53927">
    <property type="entry name" value="Cytidine deaminase-like"/>
    <property type="match status" value="1"/>
</dbReference>
<evidence type="ECO:0000256" key="3">
    <source>
        <dbReference type="ARBA" id="ARBA00004910"/>
    </source>
</evidence>
<evidence type="ECO:0000256" key="11">
    <source>
        <dbReference type="ARBA" id="ARBA00023268"/>
    </source>
</evidence>
<dbReference type="PIRSF" id="PIRSF006769">
    <property type="entry name" value="RibD"/>
    <property type="match status" value="1"/>
</dbReference>
<dbReference type="EC" id="3.5.4.26" evidence="14"/>
<dbReference type="AlphaFoldDB" id="A0A839N6P3"/>
<evidence type="ECO:0000256" key="10">
    <source>
        <dbReference type="ARBA" id="ARBA00023002"/>
    </source>
</evidence>
<dbReference type="Gene3D" id="3.40.140.10">
    <property type="entry name" value="Cytidine Deaminase, domain 2"/>
    <property type="match status" value="1"/>
</dbReference>
<evidence type="ECO:0000256" key="16">
    <source>
        <dbReference type="PIRSR" id="PIRSR006769-2"/>
    </source>
</evidence>
<comment type="catalytic activity">
    <reaction evidence="13 14">
        <text>2,5-diamino-6-hydroxy-4-(5-phosphoribosylamino)-pyrimidine + H2O + H(+) = 5-amino-6-(5-phospho-D-ribosylamino)uracil + NH4(+)</text>
        <dbReference type="Rhea" id="RHEA:21868"/>
        <dbReference type="ChEBI" id="CHEBI:15377"/>
        <dbReference type="ChEBI" id="CHEBI:15378"/>
        <dbReference type="ChEBI" id="CHEBI:28938"/>
        <dbReference type="ChEBI" id="CHEBI:58453"/>
        <dbReference type="ChEBI" id="CHEBI:58614"/>
        <dbReference type="EC" id="3.5.4.26"/>
    </reaction>
</comment>
<feature type="binding site" evidence="16">
    <location>
        <position position="202"/>
    </location>
    <ligand>
        <name>NADP(+)</name>
        <dbReference type="ChEBI" id="CHEBI:58349"/>
    </ligand>
</feature>
<dbReference type="InterPro" id="IPR016193">
    <property type="entry name" value="Cytidine_deaminase-like"/>
</dbReference>
<feature type="binding site" evidence="17">
    <location>
        <position position="78"/>
    </location>
    <ligand>
        <name>Zn(2+)</name>
        <dbReference type="ChEBI" id="CHEBI:29105"/>
        <note>catalytic</note>
    </ligand>
</feature>